<gene>
    <name evidence="5" type="ORF">GCM10010468_27560</name>
</gene>
<comment type="subcellular location">
    <subcellularLocation>
        <location evidence="1">Golgi apparatus membrane</location>
        <topology evidence="1">Peripheral membrane protein</topology>
        <orientation evidence="1">Cytoplasmic side</orientation>
    </subcellularLocation>
</comment>
<dbReference type="RefSeq" id="WP_344827414.1">
    <property type="nucleotide sequence ID" value="NZ_BAAAUV010000006.1"/>
</dbReference>
<dbReference type="InterPro" id="IPR008628">
    <property type="entry name" value="GPP34-like"/>
</dbReference>
<evidence type="ECO:0000313" key="5">
    <source>
        <dbReference type="EMBL" id="GAA3209908.1"/>
    </source>
</evidence>
<evidence type="ECO:0000313" key="6">
    <source>
        <dbReference type="Proteomes" id="UP001501237"/>
    </source>
</evidence>
<keyword evidence="2" id="KW-0333">Golgi apparatus</keyword>
<dbReference type="InterPro" id="IPR038261">
    <property type="entry name" value="GPP34-like_sf"/>
</dbReference>
<evidence type="ECO:0000256" key="4">
    <source>
        <dbReference type="ARBA" id="ARBA00023136"/>
    </source>
</evidence>
<keyword evidence="6" id="KW-1185">Reference proteome</keyword>
<evidence type="ECO:0000256" key="3">
    <source>
        <dbReference type="ARBA" id="ARBA00023121"/>
    </source>
</evidence>
<keyword evidence="3" id="KW-0446">Lipid-binding</keyword>
<accession>A0ABP6Q8R9</accession>
<dbReference type="EMBL" id="BAAAUV010000006">
    <property type="protein sequence ID" value="GAA3209908.1"/>
    <property type="molecule type" value="Genomic_DNA"/>
</dbReference>
<keyword evidence="4" id="KW-0472">Membrane</keyword>
<proteinExistence type="predicted"/>
<dbReference type="Pfam" id="PF05719">
    <property type="entry name" value="GPP34"/>
    <property type="match status" value="1"/>
</dbReference>
<evidence type="ECO:0000256" key="2">
    <source>
        <dbReference type="ARBA" id="ARBA00023034"/>
    </source>
</evidence>
<sequence>MNLPDTLPQRLYLLAYDPDKGRTRTGSLGELVRAAALTDLYLNGHLADERGRPVVEVRHPCHDPVLEALLAEVAEARRPRKWKAWIGRRGKPAHRAVREQLAEGGWVRVETGRVLLFFPRTKVTLRDPRVRKHLASRVSRALSDPVGRVDPADAALVALSAAAELKHVLDRRRRRDNKARIADLTRLAGPAAPALRQVISEQASSAAG</sequence>
<protein>
    <submittedName>
        <fullName evidence="5">GPP34 family phosphoprotein</fullName>
    </submittedName>
</protein>
<reference evidence="6" key="1">
    <citation type="journal article" date="2019" name="Int. J. Syst. Evol. Microbiol.">
        <title>The Global Catalogue of Microorganisms (GCM) 10K type strain sequencing project: providing services to taxonomists for standard genome sequencing and annotation.</title>
        <authorList>
            <consortium name="The Broad Institute Genomics Platform"/>
            <consortium name="The Broad Institute Genome Sequencing Center for Infectious Disease"/>
            <person name="Wu L."/>
            <person name="Ma J."/>
        </authorList>
    </citation>
    <scope>NUCLEOTIDE SEQUENCE [LARGE SCALE GENOMIC DNA]</scope>
    <source>
        <strain evidence="6">JCM 9377</strain>
    </source>
</reference>
<organism evidence="5 6">
    <name type="scientific">Actinocorallia longicatena</name>
    <dbReference type="NCBI Taxonomy" id="111803"/>
    <lineage>
        <taxon>Bacteria</taxon>
        <taxon>Bacillati</taxon>
        <taxon>Actinomycetota</taxon>
        <taxon>Actinomycetes</taxon>
        <taxon>Streptosporangiales</taxon>
        <taxon>Thermomonosporaceae</taxon>
        <taxon>Actinocorallia</taxon>
    </lineage>
</organism>
<name>A0ABP6Q8R9_9ACTN</name>
<dbReference type="Proteomes" id="UP001501237">
    <property type="component" value="Unassembled WGS sequence"/>
</dbReference>
<evidence type="ECO:0000256" key="1">
    <source>
        <dbReference type="ARBA" id="ARBA00004255"/>
    </source>
</evidence>
<dbReference type="Gene3D" id="1.10.3630.10">
    <property type="entry name" value="yeast vps74-n-term truncation variant domain like"/>
    <property type="match status" value="1"/>
</dbReference>
<comment type="caution">
    <text evidence="5">The sequence shown here is derived from an EMBL/GenBank/DDBJ whole genome shotgun (WGS) entry which is preliminary data.</text>
</comment>